<evidence type="ECO:0000256" key="3">
    <source>
        <dbReference type="ARBA" id="ARBA00022705"/>
    </source>
</evidence>
<dbReference type="GO" id="GO:0006270">
    <property type="term" value="P:DNA replication initiation"/>
    <property type="evidence" value="ECO:0007669"/>
    <property type="project" value="UniProtKB-UniRule"/>
</dbReference>
<dbReference type="InterPro" id="IPR001957">
    <property type="entry name" value="Chromosome_initiator_DnaA"/>
</dbReference>
<name>A0A1F4XM18_9BACT</name>
<dbReference type="NCBIfam" id="TIGR00362">
    <property type="entry name" value="DnaA"/>
    <property type="match status" value="1"/>
</dbReference>
<dbReference type="PANTHER" id="PTHR30050:SF2">
    <property type="entry name" value="CHROMOSOMAL REPLICATION INITIATOR PROTEIN DNAA"/>
    <property type="match status" value="1"/>
</dbReference>
<dbReference type="InterPro" id="IPR018312">
    <property type="entry name" value="Chromosome_initiator_DnaA_CS"/>
</dbReference>
<reference evidence="14 15" key="1">
    <citation type="journal article" date="2016" name="Nat. Commun.">
        <title>Thousands of microbial genomes shed light on interconnected biogeochemical processes in an aquifer system.</title>
        <authorList>
            <person name="Anantharaman K."/>
            <person name="Brown C.T."/>
            <person name="Hug L.A."/>
            <person name="Sharon I."/>
            <person name="Castelle C.J."/>
            <person name="Probst A.J."/>
            <person name="Thomas B.C."/>
            <person name="Singh A."/>
            <person name="Wilkins M.J."/>
            <person name="Karaoz U."/>
            <person name="Brodie E.L."/>
            <person name="Williams K.H."/>
            <person name="Hubbard S.S."/>
            <person name="Banfield J.F."/>
        </authorList>
    </citation>
    <scope>NUCLEOTIDE SEQUENCE [LARGE SCALE GENOMIC DNA]</scope>
</reference>
<feature type="domain" description="AAA+ ATPase" evidence="12">
    <location>
        <begin position="155"/>
        <end position="286"/>
    </location>
</feature>
<evidence type="ECO:0000313" key="15">
    <source>
        <dbReference type="Proteomes" id="UP000177614"/>
    </source>
</evidence>
<organism evidence="14 15">
    <name type="scientific">Candidatus Abawacabacteria bacterium RBG_16_42_10</name>
    <dbReference type="NCBI Taxonomy" id="1817814"/>
    <lineage>
        <taxon>Bacteria</taxon>
        <taxon>Candidatus Abawacaibacteriota</taxon>
    </lineage>
</organism>
<comment type="subunit">
    <text evidence="8">Oligomerizes as a right-handed, spiral filament on DNA at oriC.</text>
</comment>
<dbReference type="PANTHER" id="PTHR30050">
    <property type="entry name" value="CHROMOSOMAL REPLICATION INITIATOR PROTEIN DNAA"/>
    <property type="match status" value="1"/>
</dbReference>
<evidence type="ECO:0000256" key="9">
    <source>
        <dbReference type="NCBIfam" id="TIGR00362"/>
    </source>
</evidence>
<dbReference type="HAMAP" id="MF_00377">
    <property type="entry name" value="DnaA_bact"/>
    <property type="match status" value="1"/>
</dbReference>
<feature type="domain" description="Chromosomal replication initiator DnaA C-terminal" evidence="13">
    <location>
        <begin position="378"/>
        <end position="447"/>
    </location>
</feature>
<dbReference type="Gene3D" id="1.10.8.60">
    <property type="match status" value="1"/>
</dbReference>
<dbReference type="SMART" id="SM00760">
    <property type="entry name" value="Bac_DnaA_C"/>
    <property type="match status" value="1"/>
</dbReference>
<dbReference type="SUPFAM" id="SSF52540">
    <property type="entry name" value="P-loop containing nucleoside triphosphate hydrolases"/>
    <property type="match status" value="1"/>
</dbReference>
<sequence length="469" mass="53577">MDDRELKEFWHSILRALQPLIKRAEFLTWFGNTTVQNFEDGVLLLAVPTMFYQSWINTKYMPLIVSEAKRLNADVKAVKVIVDSTLVGQKKDLALSAQTATQDGRKPQFMKKEIVESGETSSLNPRYTLESFVVGQENQLAFAAAKAVSSNPGQAYNPLFIYGGVGLGKTHLLQSIGSEILRKFPRKKVYYSTSEEFTNEYISMVQRKRASSFKEKYRNLDILIVDDVQFWGGKEQTQIEFFHTFNSLYEAGKQIILSSDRPPREISNLEQRLRSRFEMGMLVDIQPPLYETKLAILLTKCQEKGHLLSQDILEYIANNTGNNVRELVGVLTSMLAYIDLQGKMPNLEDVAKIFDRSMKPEKGASGSSSLARQSRTLNENDILTITAEEFNLAPNDLLSEVRKREILVPRQMAMYFLREELQFSFERIGEVFGGKNHTTVMHACQKISDQIKRDKILVKHYNAIKRSLN</sequence>
<feature type="binding site" evidence="8">
    <location>
        <position position="166"/>
    </location>
    <ligand>
        <name>ATP</name>
        <dbReference type="ChEBI" id="CHEBI:30616"/>
    </ligand>
</feature>
<dbReference type="SMART" id="SM00382">
    <property type="entry name" value="AAA"/>
    <property type="match status" value="1"/>
</dbReference>
<evidence type="ECO:0000259" key="12">
    <source>
        <dbReference type="SMART" id="SM00382"/>
    </source>
</evidence>
<evidence type="ECO:0000256" key="10">
    <source>
        <dbReference type="RuleBase" id="RU000577"/>
    </source>
</evidence>
<evidence type="ECO:0000256" key="7">
    <source>
        <dbReference type="ARBA" id="ARBA00023125"/>
    </source>
</evidence>
<protein>
    <recommendedName>
        <fullName evidence="8 9">Chromosomal replication initiator protein DnaA</fullName>
    </recommendedName>
</protein>
<evidence type="ECO:0000256" key="6">
    <source>
        <dbReference type="ARBA" id="ARBA00023121"/>
    </source>
</evidence>
<dbReference type="Gene3D" id="1.10.1750.10">
    <property type="match status" value="1"/>
</dbReference>
<dbReference type="InterPro" id="IPR024633">
    <property type="entry name" value="DnaA_N_dom"/>
</dbReference>
<evidence type="ECO:0000259" key="13">
    <source>
        <dbReference type="SMART" id="SM00760"/>
    </source>
</evidence>
<dbReference type="EMBL" id="MEWR01000001">
    <property type="protein sequence ID" value="OGC82648.1"/>
    <property type="molecule type" value="Genomic_DNA"/>
</dbReference>
<feature type="region of interest" description="Domain III, AAA+ region" evidence="8">
    <location>
        <begin position="122"/>
        <end position="338"/>
    </location>
</feature>
<feature type="binding site" evidence="8">
    <location>
        <position position="170"/>
    </location>
    <ligand>
        <name>ATP</name>
        <dbReference type="ChEBI" id="CHEBI:30616"/>
    </ligand>
</feature>
<dbReference type="InterPro" id="IPR010921">
    <property type="entry name" value="Trp_repressor/repl_initiator"/>
</dbReference>
<dbReference type="InterPro" id="IPR038454">
    <property type="entry name" value="DnaA_N_sf"/>
</dbReference>
<dbReference type="InterPro" id="IPR013317">
    <property type="entry name" value="DnaA_dom"/>
</dbReference>
<feature type="binding site" evidence="8">
    <location>
        <position position="168"/>
    </location>
    <ligand>
        <name>ATP</name>
        <dbReference type="ChEBI" id="CHEBI:30616"/>
    </ligand>
</feature>
<dbReference type="GO" id="GO:0003688">
    <property type="term" value="F:DNA replication origin binding"/>
    <property type="evidence" value="ECO:0007669"/>
    <property type="project" value="UniProtKB-UniRule"/>
</dbReference>
<keyword evidence="6 8" id="KW-0446">Lipid-binding</keyword>
<comment type="subcellular location">
    <subcellularLocation>
        <location evidence="8">Cytoplasm</location>
    </subcellularLocation>
</comment>
<keyword evidence="2 8" id="KW-0963">Cytoplasm</keyword>
<keyword evidence="3 8" id="KW-0235">DNA replication</keyword>
<dbReference type="InterPro" id="IPR013159">
    <property type="entry name" value="DnaA_C"/>
</dbReference>
<feature type="binding site" evidence="8">
    <location>
        <position position="169"/>
    </location>
    <ligand>
        <name>ATP</name>
        <dbReference type="ChEBI" id="CHEBI:30616"/>
    </ligand>
</feature>
<dbReference type="PROSITE" id="PS01008">
    <property type="entry name" value="DNAA"/>
    <property type="match status" value="1"/>
</dbReference>
<dbReference type="GO" id="GO:0008289">
    <property type="term" value="F:lipid binding"/>
    <property type="evidence" value="ECO:0007669"/>
    <property type="project" value="UniProtKB-KW"/>
</dbReference>
<evidence type="ECO:0000256" key="8">
    <source>
        <dbReference type="HAMAP-Rule" id="MF_00377"/>
    </source>
</evidence>
<dbReference type="Gene3D" id="3.40.50.300">
    <property type="entry name" value="P-loop containing nucleotide triphosphate hydrolases"/>
    <property type="match status" value="1"/>
</dbReference>
<dbReference type="SUPFAM" id="SSF48295">
    <property type="entry name" value="TrpR-like"/>
    <property type="match status" value="1"/>
</dbReference>
<gene>
    <name evidence="8" type="primary">dnaA</name>
    <name evidence="14" type="ORF">A2V81_03395</name>
</gene>
<dbReference type="Pfam" id="PF08299">
    <property type="entry name" value="Bac_DnaA_C"/>
    <property type="match status" value="1"/>
</dbReference>
<dbReference type="InterPro" id="IPR003593">
    <property type="entry name" value="AAA+_ATPase"/>
</dbReference>
<evidence type="ECO:0000256" key="5">
    <source>
        <dbReference type="ARBA" id="ARBA00022840"/>
    </source>
</evidence>
<dbReference type="FunFam" id="3.40.50.300:FF:000668">
    <property type="entry name" value="Chromosomal replication initiator protein DnaA"/>
    <property type="match status" value="1"/>
</dbReference>
<comment type="caution">
    <text evidence="14">The sequence shown here is derived from an EMBL/GenBank/DDBJ whole genome shotgun (WGS) entry which is preliminary data.</text>
</comment>
<dbReference type="STRING" id="1817814.A2V81_03395"/>
<dbReference type="InterPro" id="IPR020591">
    <property type="entry name" value="Chromosome_initiator_DnaA-like"/>
</dbReference>
<proteinExistence type="inferred from homology"/>
<dbReference type="AlphaFoldDB" id="A0A1F4XM18"/>
<dbReference type="GO" id="GO:0005737">
    <property type="term" value="C:cytoplasm"/>
    <property type="evidence" value="ECO:0007669"/>
    <property type="project" value="UniProtKB-SubCell"/>
</dbReference>
<keyword evidence="5 8" id="KW-0067">ATP-binding</keyword>
<comment type="domain">
    <text evidence="8">Domain I is involved in oligomerization and binding regulators, domain II is flexibile and of varying length in different bacteria, domain III forms the AAA+ region, while domain IV binds dsDNA.</text>
</comment>
<dbReference type="GO" id="GO:0005524">
    <property type="term" value="F:ATP binding"/>
    <property type="evidence" value="ECO:0007669"/>
    <property type="project" value="UniProtKB-UniRule"/>
</dbReference>
<keyword evidence="7 8" id="KW-0238">DNA-binding</keyword>
<keyword evidence="4 8" id="KW-0547">Nucleotide-binding</keyword>
<evidence type="ECO:0000256" key="2">
    <source>
        <dbReference type="ARBA" id="ARBA00022490"/>
    </source>
</evidence>
<dbReference type="PRINTS" id="PR00051">
    <property type="entry name" value="DNAA"/>
</dbReference>
<evidence type="ECO:0000256" key="1">
    <source>
        <dbReference type="ARBA" id="ARBA00006583"/>
    </source>
</evidence>
<feature type="region of interest" description="Domain IV, binds dsDNA" evidence="8">
    <location>
        <begin position="339"/>
        <end position="469"/>
    </location>
</feature>
<feature type="region of interest" description="Domain I, interacts with DnaA modulators" evidence="8">
    <location>
        <begin position="1"/>
        <end position="93"/>
    </location>
</feature>
<evidence type="ECO:0000256" key="4">
    <source>
        <dbReference type="ARBA" id="ARBA00022741"/>
    </source>
</evidence>
<comment type="similarity">
    <text evidence="1 8 11">Belongs to the DnaA family.</text>
</comment>
<accession>A0A1F4XM18</accession>
<dbReference type="Pfam" id="PF11638">
    <property type="entry name" value="DnaA_N"/>
    <property type="match status" value="1"/>
</dbReference>
<evidence type="ECO:0000256" key="11">
    <source>
        <dbReference type="RuleBase" id="RU004227"/>
    </source>
</evidence>
<dbReference type="CDD" id="cd00009">
    <property type="entry name" value="AAA"/>
    <property type="match status" value="1"/>
</dbReference>
<dbReference type="GO" id="GO:0006275">
    <property type="term" value="P:regulation of DNA replication"/>
    <property type="evidence" value="ECO:0007669"/>
    <property type="project" value="UniProtKB-UniRule"/>
</dbReference>
<comment type="function">
    <text evidence="8 10">Plays an essential role in the initiation and regulation of chromosomal replication. ATP-DnaA binds to the origin of replication (oriC) to initiate formation of the DNA replication initiation complex once per cell cycle. Binds the DnaA box (a 9 base pair repeat at the origin) and separates the double-stranded (ds)DNA. Forms a right-handed helical filament on oriC DNA; dsDNA binds to the exterior of the filament while single-stranded (ss)DNA is stabiized in the filament's interior. The ATP-DnaA-oriC complex binds and stabilizes one strand of the AT-rich DNA unwinding element (DUE), permitting loading of DNA polymerase. After initiation quickly degrades to an ADP-DnaA complex that is not apt for DNA replication. Binds acidic phospholipids.</text>
</comment>
<dbReference type="CDD" id="cd06571">
    <property type="entry name" value="Bac_DnaA_C"/>
    <property type="match status" value="1"/>
</dbReference>
<dbReference type="Pfam" id="PF00308">
    <property type="entry name" value="Bac_DnaA"/>
    <property type="match status" value="1"/>
</dbReference>
<dbReference type="Gene3D" id="3.30.300.180">
    <property type="match status" value="1"/>
</dbReference>
<dbReference type="GO" id="GO:0005886">
    <property type="term" value="C:plasma membrane"/>
    <property type="evidence" value="ECO:0007669"/>
    <property type="project" value="TreeGrafter"/>
</dbReference>
<dbReference type="InterPro" id="IPR027417">
    <property type="entry name" value="P-loop_NTPase"/>
</dbReference>
<dbReference type="Proteomes" id="UP000177614">
    <property type="component" value="Unassembled WGS sequence"/>
</dbReference>
<comment type="caution">
    <text evidence="8">Lacks conserved residue(s) required for the propagation of feature annotation.</text>
</comment>
<evidence type="ECO:0000313" key="14">
    <source>
        <dbReference type="EMBL" id="OGC82648.1"/>
    </source>
</evidence>